<evidence type="ECO:0000256" key="8">
    <source>
        <dbReference type="ARBA" id="ARBA00051875"/>
    </source>
</evidence>
<reference evidence="12 13" key="1">
    <citation type="submission" date="2019-02" db="EMBL/GenBank/DDBJ databases">
        <title>Prokaryotic population dynamics and viral predation in marine succession experiment using metagenomics: the confinement effect.</title>
        <authorList>
            <person name="Haro-Moreno J.M."/>
            <person name="Rodriguez-Valera F."/>
            <person name="Lopez-Perez M."/>
        </authorList>
    </citation>
    <scope>NUCLEOTIDE SEQUENCE [LARGE SCALE GENOMIC DNA]</scope>
    <source>
        <strain evidence="12">MED-G164</strain>
    </source>
</reference>
<evidence type="ECO:0000256" key="2">
    <source>
        <dbReference type="ARBA" id="ARBA00011738"/>
    </source>
</evidence>
<keyword evidence="3 10" id="KW-0479">Metal-binding</keyword>
<dbReference type="PANTHER" id="PTHR11067">
    <property type="entry name" value="INOSINE TRIPHOSPHATE PYROPHOSPHATASE/HAM1 PROTEIN"/>
    <property type="match status" value="1"/>
</dbReference>
<dbReference type="Gene3D" id="3.90.950.10">
    <property type="match status" value="1"/>
</dbReference>
<evidence type="ECO:0000256" key="4">
    <source>
        <dbReference type="ARBA" id="ARBA00022741"/>
    </source>
</evidence>
<feature type="binding site" evidence="10">
    <location>
        <begin position="11"/>
        <end position="16"/>
    </location>
    <ligand>
        <name>substrate</name>
    </ligand>
</feature>
<name>A0A520N3R9_9GAMM</name>
<evidence type="ECO:0000256" key="5">
    <source>
        <dbReference type="ARBA" id="ARBA00022801"/>
    </source>
</evidence>
<evidence type="ECO:0000313" key="12">
    <source>
        <dbReference type="EMBL" id="RZO28086.1"/>
    </source>
</evidence>
<keyword evidence="5 10" id="KW-0378">Hydrolase</keyword>
<comment type="subunit">
    <text evidence="2 10">Homodimer.</text>
</comment>
<dbReference type="InterPro" id="IPR002637">
    <property type="entry name" value="RdgB/HAM1"/>
</dbReference>
<organism evidence="12 13">
    <name type="scientific">SAR86 cluster bacterium</name>
    <dbReference type="NCBI Taxonomy" id="2030880"/>
    <lineage>
        <taxon>Bacteria</taxon>
        <taxon>Pseudomonadati</taxon>
        <taxon>Pseudomonadota</taxon>
        <taxon>Gammaproteobacteria</taxon>
        <taxon>SAR86 cluster</taxon>
    </lineage>
</organism>
<comment type="cofactor">
    <cofactor evidence="10">
        <name>Mg(2+)</name>
        <dbReference type="ChEBI" id="CHEBI:18420"/>
    </cofactor>
    <text evidence="10">Binds 1 Mg(2+) ion per subunit.</text>
</comment>
<gene>
    <name evidence="12" type="primary">rdgB</name>
    <name evidence="12" type="ORF">EVA97_03210</name>
</gene>
<evidence type="ECO:0000256" key="3">
    <source>
        <dbReference type="ARBA" id="ARBA00022723"/>
    </source>
</evidence>
<evidence type="ECO:0000256" key="6">
    <source>
        <dbReference type="ARBA" id="ARBA00022842"/>
    </source>
</evidence>
<dbReference type="GO" id="GO:0036222">
    <property type="term" value="F:XTP diphosphatase activity"/>
    <property type="evidence" value="ECO:0007669"/>
    <property type="project" value="UniProtKB-UniRule"/>
</dbReference>
<dbReference type="Pfam" id="PF01725">
    <property type="entry name" value="Ham1p_like"/>
    <property type="match status" value="1"/>
</dbReference>
<dbReference type="AlphaFoldDB" id="A0A520N3R9"/>
<comment type="catalytic activity">
    <reaction evidence="8 10">
        <text>dITP + H2O = dIMP + diphosphate + H(+)</text>
        <dbReference type="Rhea" id="RHEA:28342"/>
        <dbReference type="ChEBI" id="CHEBI:15377"/>
        <dbReference type="ChEBI" id="CHEBI:15378"/>
        <dbReference type="ChEBI" id="CHEBI:33019"/>
        <dbReference type="ChEBI" id="CHEBI:61194"/>
        <dbReference type="ChEBI" id="CHEBI:61382"/>
        <dbReference type="EC" id="3.6.1.66"/>
    </reaction>
</comment>
<keyword evidence="7 10" id="KW-0546">Nucleotide metabolism</keyword>
<feature type="binding site" evidence="10">
    <location>
        <begin position="155"/>
        <end position="158"/>
    </location>
    <ligand>
        <name>substrate</name>
    </ligand>
</feature>
<evidence type="ECO:0000256" key="1">
    <source>
        <dbReference type="ARBA" id="ARBA00008023"/>
    </source>
</evidence>
<dbReference type="CDD" id="cd00515">
    <property type="entry name" value="HAM1"/>
    <property type="match status" value="1"/>
</dbReference>
<comment type="catalytic activity">
    <reaction evidence="10">
        <text>ITP + H2O = IMP + diphosphate + H(+)</text>
        <dbReference type="Rhea" id="RHEA:29399"/>
        <dbReference type="ChEBI" id="CHEBI:15377"/>
        <dbReference type="ChEBI" id="CHEBI:15378"/>
        <dbReference type="ChEBI" id="CHEBI:33019"/>
        <dbReference type="ChEBI" id="CHEBI:58053"/>
        <dbReference type="ChEBI" id="CHEBI:61402"/>
        <dbReference type="EC" id="3.6.1.66"/>
    </reaction>
</comment>
<dbReference type="FunFam" id="3.90.950.10:FF:000001">
    <property type="entry name" value="dITP/XTP pyrophosphatase"/>
    <property type="match status" value="1"/>
</dbReference>
<feature type="active site" description="Proton acceptor" evidence="10">
    <location>
        <position position="70"/>
    </location>
</feature>
<dbReference type="EC" id="3.6.1.66" evidence="10"/>
<dbReference type="GO" id="GO:0009117">
    <property type="term" value="P:nucleotide metabolic process"/>
    <property type="evidence" value="ECO:0007669"/>
    <property type="project" value="UniProtKB-KW"/>
</dbReference>
<sequence>MKKNKEILVATSNIGKVKEFHKLFDGHQLFCLKDLDIEDALEDGSSFLENALIKAKHGAAKSEKYTIADDSGLVVPGLNFEPGIYSARYAGNHASDKDNRDKIIDKLNELKLEELDAYYVCVLVGIKNHDDPMPIIAQGEIHGKVSINSSGEGGFGYDKIFYPENYDCSMASIEASIKNKISHRAIASEKLLALYKKSY</sequence>
<proteinExistence type="inferred from homology"/>
<dbReference type="NCBIfam" id="TIGR00042">
    <property type="entry name" value="RdgB/HAM1 family non-canonical purine NTP pyrophosphatase"/>
    <property type="match status" value="1"/>
</dbReference>
<dbReference type="HAMAP" id="MF_01405">
    <property type="entry name" value="Non_canon_purine_NTPase"/>
    <property type="match status" value="1"/>
</dbReference>
<protein>
    <recommendedName>
        <fullName evidence="10">dITP/XTP pyrophosphatase</fullName>
        <ecNumber evidence="10">3.6.1.66</ecNumber>
    </recommendedName>
    <alternativeName>
        <fullName evidence="10">Non-canonical purine NTP pyrophosphatase</fullName>
    </alternativeName>
    <alternativeName>
        <fullName evidence="10">Non-standard purine NTP pyrophosphatase</fullName>
    </alternativeName>
    <alternativeName>
        <fullName evidence="10">Nucleoside-triphosphate diphosphatase</fullName>
    </alternativeName>
    <alternativeName>
        <fullName evidence="10">Nucleoside-triphosphate pyrophosphatase</fullName>
        <shortName evidence="10">NTPase</shortName>
    </alternativeName>
</protein>
<dbReference type="GO" id="GO:0036220">
    <property type="term" value="F:ITP diphosphatase activity"/>
    <property type="evidence" value="ECO:0007669"/>
    <property type="project" value="UniProtKB-UniRule"/>
</dbReference>
<dbReference type="EMBL" id="SHBJ01000019">
    <property type="protein sequence ID" value="RZO28086.1"/>
    <property type="molecule type" value="Genomic_DNA"/>
</dbReference>
<dbReference type="GO" id="GO:0009146">
    <property type="term" value="P:purine nucleoside triphosphate catabolic process"/>
    <property type="evidence" value="ECO:0007669"/>
    <property type="project" value="UniProtKB-UniRule"/>
</dbReference>
<evidence type="ECO:0000256" key="11">
    <source>
        <dbReference type="RuleBase" id="RU003781"/>
    </source>
</evidence>
<evidence type="ECO:0000256" key="10">
    <source>
        <dbReference type="HAMAP-Rule" id="MF_01405"/>
    </source>
</evidence>
<dbReference type="GO" id="GO:0000166">
    <property type="term" value="F:nucleotide binding"/>
    <property type="evidence" value="ECO:0007669"/>
    <property type="project" value="UniProtKB-KW"/>
</dbReference>
<comment type="caution">
    <text evidence="12">The sequence shown here is derived from an EMBL/GenBank/DDBJ whole genome shotgun (WGS) entry which is preliminary data.</text>
</comment>
<keyword evidence="4 10" id="KW-0547">Nucleotide-binding</keyword>
<evidence type="ECO:0000256" key="9">
    <source>
        <dbReference type="ARBA" id="ARBA00052017"/>
    </source>
</evidence>
<dbReference type="GO" id="GO:0005829">
    <property type="term" value="C:cytosol"/>
    <property type="evidence" value="ECO:0007669"/>
    <property type="project" value="TreeGrafter"/>
</dbReference>
<accession>A0A520N3R9</accession>
<feature type="binding site" evidence="10">
    <location>
        <begin position="183"/>
        <end position="184"/>
    </location>
    <ligand>
        <name>substrate</name>
    </ligand>
</feature>
<dbReference type="SUPFAM" id="SSF52972">
    <property type="entry name" value="ITPase-like"/>
    <property type="match status" value="1"/>
</dbReference>
<comment type="caution">
    <text evidence="10">Lacks conserved residue(s) required for the propagation of feature annotation.</text>
</comment>
<dbReference type="GO" id="GO:0046872">
    <property type="term" value="F:metal ion binding"/>
    <property type="evidence" value="ECO:0007669"/>
    <property type="project" value="UniProtKB-KW"/>
</dbReference>
<evidence type="ECO:0000256" key="7">
    <source>
        <dbReference type="ARBA" id="ARBA00023080"/>
    </source>
</evidence>
<keyword evidence="6 10" id="KW-0460">Magnesium</keyword>
<dbReference type="Proteomes" id="UP000315283">
    <property type="component" value="Unassembled WGS sequence"/>
</dbReference>
<feature type="binding site" evidence="10">
    <location>
        <position position="71"/>
    </location>
    <ligand>
        <name>substrate</name>
    </ligand>
</feature>
<feature type="binding site" evidence="10">
    <location>
        <position position="178"/>
    </location>
    <ligand>
        <name>substrate</name>
    </ligand>
</feature>
<dbReference type="GO" id="GO:0017111">
    <property type="term" value="F:ribonucleoside triphosphate phosphatase activity"/>
    <property type="evidence" value="ECO:0007669"/>
    <property type="project" value="InterPro"/>
</dbReference>
<dbReference type="InterPro" id="IPR029001">
    <property type="entry name" value="ITPase-like_fam"/>
</dbReference>
<feature type="binding site" evidence="10">
    <location>
        <position position="70"/>
    </location>
    <ligand>
        <name>Mg(2+)</name>
        <dbReference type="ChEBI" id="CHEBI:18420"/>
    </ligand>
</feature>
<dbReference type="GO" id="GO:0035870">
    <property type="term" value="F:dITP diphosphatase activity"/>
    <property type="evidence" value="ECO:0007669"/>
    <property type="project" value="UniProtKB-UniRule"/>
</dbReference>
<dbReference type="PANTHER" id="PTHR11067:SF9">
    <property type="entry name" value="INOSINE TRIPHOSPHATE PYROPHOSPHATASE"/>
    <property type="match status" value="1"/>
</dbReference>
<comment type="similarity">
    <text evidence="1 10 11">Belongs to the HAM1 NTPase family.</text>
</comment>
<comment type="function">
    <text evidence="10">Pyrophosphatase that catalyzes the hydrolysis of nucleoside triphosphates to their monophosphate derivatives, with a high preference for the non-canonical purine nucleotides XTP (xanthosine triphosphate), dITP (deoxyinosine triphosphate) and ITP. Seems to function as a house-cleaning enzyme that removes non-canonical purine nucleotides from the nucleotide pool, thus preventing their incorporation into DNA/RNA and avoiding chromosomal lesions.</text>
</comment>
<evidence type="ECO:0000313" key="13">
    <source>
        <dbReference type="Proteomes" id="UP000315283"/>
    </source>
</evidence>
<dbReference type="InterPro" id="IPR020922">
    <property type="entry name" value="dITP/XTP_pyrophosphatase"/>
</dbReference>
<comment type="catalytic activity">
    <reaction evidence="9 10">
        <text>XTP + H2O = XMP + diphosphate + H(+)</text>
        <dbReference type="Rhea" id="RHEA:28610"/>
        <dbReference type="ChEBI" id="CHEBI:15377"/>
        <dbReference type="ChEBI" id="CHEBI:15378"/>
        <dbReference type="ChEBI" id="CHEBI:33019"/>
        <dbReference type="ChEBI" id="CHEBI:57464"/>
        <dbReference type="ChEBI" id="CHEBI:61314"/>
        <dbReference type="EC" id="3.6.1.66"/>
    </reaction>
</comment>